<reference evidence="2 3" key="1">
    <citation type="journal article" date="2011" name="Plasmid">
        <title>Streptomyces turgidiscabies Car8 contains a modular pathogenicity island that shares virulence genes with other actinobacterial plant pathogens.</title>
        <authorList>
            <person name="Huguet-Tapia J.C."/>
            <person name="Badger J.H."/>
            <person name="Loria R."/>
            <person name="Pettis G.S."/>
        </authorList>
    </citation>
    <scope>NUCLEOTIDE SEQUENCE [LARGE SCALE GENOMIC DNA]</scope>
    <source>
        <strain evidence="2 3">Car8</strain>
    </source>
</reference>
<dbReference type="STRING" id="85558.T45_01493"/>
<dbReference type="GeneID" id="97405260"/>
<dbReference type="RefSeq" id="WP_006381591.1">
    <property type="nucleotide sequence ID" value="NZ_AEJB01000515.1"/>
</dbReference>
<dbReference type="InterPro" id="IPR025349">
    <property type="entry name" value="DUF4253"/>
</dbReference>
<feature type="domain" description="DUF4253" evidence="1">
    <location>
        <begin position="135"/>
        <end position="242"/>
    </location>
</feature>
<gene>
    <name evidence="2" type="ORF">STRTUCAR8_06955</name>
</gene>
<name>L7EVK5_STRT8</name>
<evidence type="ECO:0000313" key="2">
    <source>
        <dbReference type="EMBL" id="ELP63448.1"/>
    </source>
</evidence>
<organism evidence="2 3">
    <name type="scientific">Streptomyces turgidiscabies (strain Car8)</name>
    <dbReference type="NCBI Taxonomy" id="698760"/>
    <lineage>
        <taxon>Bacteria</taxon>
        <taxon>Bacillati</taxon>
        <taxon>Actinomycetota</taxon>
        <taxon>Actinomycetes</taxon>
        <taxon>Kitasatosporales</taxon>
        <taxon>Streptomycetaceae</taxon>
        <taxon>Streptomyces</taxon>
    </lineage>
</organism>
<accession>L7EVK5</accession>
<evidence type="ECO:0000259" key="1">
    <source>
        <dbReference type="Pfam" id="PF14062"/>
    </source>
</evidence>
<comment type="caution">
    <text evidence="2">The sequence shown here is derived from an EMBL/GenBank/DDBJ whole genome shotgun (WGS) entry which is preliminary data.</text>
</comment>
<dbReference type="PATRIC" id="fig|698760.3.peg.7682"/>
<keyword evidence="3" id="KW-1185">Reference proteome</keyword>
<proteinExistence type="predicted"/>
<protein>
    <recommendedName>
        <fullName evidence="1">DUF4253 domain-containing protein</fullName>
    </recommendedName>
</protein>
<dbReference type="Proteomes" id="UP000010931">
    <property type="component" value="Unassembled WGS sequence"/>
</dbReference>
<dbReference type="AlphaFoldDB" id="L7EVK5"/>
<dbReference type="Pfam" id="PF14062">
    <property type="entry name" value="DUF4253"/>
    <property type="match status" value="1"/>
</dbReference>
<dbReference type="EMBL" id="AEJB01000515">
    <property type="protein sequence ID" value="ELP63448.1"/>
    <property type="molecule type" value="Genomic_DNA"/>
</dbReference>
<sequence>MSKALHENRARLLTDLPPGHLLGPSQDSHPLVWLSDGPVRGAADWWARLYSRHPETGLYPLLLEYPDDSFEPTRGDYGAGVDAASYLRREWTQDAWPAFEEWPGLAAPAAAVPDAAQPAGELATALVRKSRAPCLALVEVSRGADAPAALNWTGPANHMTAEELSVVLRSWEDRFGVRVVGFGQAYLYLSVAAPPTDIDQARVLALEHYAACPDWFFVDPSMDLETYPEELMKRREWEFWWD</sequence>
<evidence type="ECO:0000313" key="3">
    <source>
        <dbReference type="Proteomes" id="UP000010931"/>
    </source>
</evidence>